<gene>
    <name evidence="1" type="ORF">S01H1_02934</name>
</gene>
<protein>
    <recommendedName>
        <fullName evidence="2">YkgJ family cysteine cluster protein</fullName>
    </recommendedName>
</protein>
<dbReference type="AlphaFoldDB" id="X0SC92"/>
<evidence type="ECO:0008006" key="2">
    <source>
        <dbReference type="Google" id="ProtNLM"/>
    </source>
</evidence>
<organism evidence="1">
    <name type="scientific">marine sediment metagenome</name>
    <dbReference type="NCBI Taxonomy" id="412755"/>
    <lineage>
        <taxon>unclassified sequences</taxon>
        <taxon>metagenomes</taxon>
        <taxon>ecological metagenomes</taxon>
    </lineage>
</organism>
<sequence length="130" mass="15509">MFTKNYIVLYPGEFEAHNLGKYHIKIIDDDYHGGKKAVCDYHEGRAIVHNRICAHAHFKPLDCKSYPYFPFLDSDDKLRILKGEKCPLTEGELSKHRKWFLQRWKKMLRNPEIKEWIKKVELVGYELISE</sequence>
<comment type="caution">
    <text evidence="1">The sequence shown here is derived from an EMBL/GenBank/DDBJ whole genome shotgun (WGS) entry which is preliminary data.</text>
</comment>
<evidence type="ECO:0000313" key="1">
    <source>
        <dbReference type="EMBL" id="GAF72786.1"/>
    </source>
</evidence>
<reference evidence="1" key="1">
    <citation type="journal article" date="2014" name="Front. Microbiol.">
        <title>High frequency of phylogenetically diverse reductive dehalogenase-homologous genes in deep subseafloor sedimentary metagenomes.</title>
        <authorList>
            <person name="Kawai M."/>
            <person name="Futagami T."/>
            <person name="Toyoda A."/>
            <person name="Takaki Y."/>
            <person name="Nishi S."/>
            <person name="Hori S."/>
            <person name="Arai W."/>
            <person name="Tsubouchi T."/>
            <person name="Morono Y."/>
            <person name="Uchiyama I."/>
            <person name="Ito T."/>
            <person name="Fujiyama A."/>
            <person name="Inagaki F."/>
            <person name="Takami H."/>
        </authorList>
    </citation>
    <scope>NUCLEOTIDE SEQUENCE</scope>
    <source>
        <strain evidence="1">Expedition CK06-06</strain>
    </source>
</reference>
<name>X0SC92_9ZZZZ</name>
<proteinExistence type="predicted"/>
<accession>X0SC92</accession>
<dbReference type="EMBL" id="BARS01001509">
    <property type="protein sequence ID" value="GAF72786.1"/>
    <property type="molecule type" value="Genomic_DNA"/>
</dbReference>